<organism evidence="2 3">
    <name type="scientific">Bugula neritina</name>
    <name type="common">Brown bryozoan</name>
    <name type="synonym">Sertularia neritina</name>
    <dbReference type="NCBI Taxonomy" id="10212"/>
    <lineage>
        <taxon>Eukaryota</taxon>
        <taxon>Metazoa</taxon>
        <taxon>Spiralia</taxon>
        <taxon>Lophotrochozoa</taxon>
        <taxon>Bryozoa</taxon>
        <taxon>Gymnolaemata</taxon>
        <taxon>Cheilostomatida</taxon>
        <taxon>Flustrina</taxon>
        <taxon>Buguloidea</taxon>
        <taxon>Bugulidae</taxon>
        <taxon>Bugula</taxon>
    </lineage>
</organism>
<evidence type="ECO:0000313" key="2">
    <source>
        <dbReference type="EMBL" id="KAF6021952.1"/>
    </source>
</evidence>
<dbReference type="EMBL" id="VXIV02002930">
    <property type="protein sequence ID" value="KAF6021952.1"/>
    <property type="molecule type" value="Genomic_DNA"/>
</dbReference>
<reference evidence="2" key="1">
    <citation type="submission" date="2020-06" db="EMBL/GenBank/DDBJ databases">
        <title>Draft genome of Bugula neritina, a colonial animal packing powerful symbionts and potential medicines.</title>
        <authorList>
            <person name="Rayko M."/>
        </authorList>
    </citation>
    <scope>NUCLEOTIDE SEQUENCE [LARGE SCALE GENOMIC DNA]</scope>
    <source>
        <strain evidence="2">Kwan_BN1</strain>
    </source>
</reference>
<gene>
    <name evidence="2" type="ORF">EB796_019738</name>
</gene>
<dbReference type="GO" id="GO:0004197">
    <property type="term" value="F:cysteine-type endopeptidase activity"/>
    <property type="evidence" value="ECO:0007669"/>
    <property type="project" value="InterPro"/>
</dbReference>
<dbReference type="InterPro" id="IPR001309">
    <property type="entry name" value="Pept_C14_p20"/>
</dbReference>
<dbReference type="InterPro" id="IPR029030">
    <property type="entry name" value="Caspase-like_dom_sf"/>
</dbReference>
<dbReference type="Proteomes" id="UP000593567">
    <property type="component" value="Unassembled WGS sequence"/>
</dbReference>
<protein>
    <recommendedName>
        <fullName evidence="1">Caspase family p20 domain-containing protein</fullName>
    </recommendedName>
</protein>
<sequence>MNPPWVHYHGERKKSPLLPSEAKHFSCKKDPSAPECLLNPCEYLIITVTLSVAVPSLSEEQNKDLTKFLTRYKRSNSCEAIFLDKTEVESDADSDLSDHEDFFLPEEEQQIKMEVSATRKEEIKRLFYSNQVYRMSETARGRVLIINNNVFSGYPQLERTSSIVDVKNTLVMLRDLDFVVNVKYNRTAEVTETSCYIETETQRPDHEDYGMHILYSCLMVPPMELTECYTELI</sequence>
<dbReference type="AlphaFoldDB" id="A0A7J7J720"/>
<keyword evidence="3" id="KW-1185">Reference proteome</keyword>
<proteinExistence type="predicted"/>
<accession>A0A7J7J720</accession>
<comment type="caution">
    <text evidence="2">The sequence shown here is derived from an EMBL/GenBank/DDBJ whole genome shotgun (WGS) entry which is preliminary data.</text>
</comment>
<dbReference type="SUPFAM" id="SSF52129">
    <property type="entry name" value="Caspase-like"/>
    <property type="match status" value="1"/>
</dbReference>
<evidence type="ECO:0000259" key="1">
    <source>
        <dbReference type="PROSITE" id="PS50208"/>
    </source>
</evidence>
<dbReference type="Gene3D" id="3.40.50.1460">
    <property type="match status" value="1"/>
</dbReference>
<evidence type="ECO:0000313" key="3">
    <source>
        <dbReference type="Proteomes" id="UP000593567"/>
    </source>
</evidence>
<dbReference type="GO" id="GO:0006508">
    <property type="term" value="P:proteolysis"/>
    <property type="evidence" value="ECO:0007669"/>
    <property type="project" value="InterPro"/>
</dbReference>
<feature type="domain" description="Caspase family p20" evidence="1">
    <location>
        <begin position="139"/>
        <end position="189"/>
    </location>
</feature>
<dbReference type="PROSITE" id="PS50208">
    <property type="entry name" value="CASPASE_P20"/>
    <property type="match status" value="1"/>
</dbReference>
<name>A0A7J7J720_BUGNE</name>